<dbReference type="GO" id="GO:0008352">
    <property type="term" value="C:katanin complex"/>
    <property type="evidence" value="ECO:0007669"/>
    <property type="project" value="TreeGrafter"/>
</dbReference>
<keyword evidence="4" id="KW-0677">Repeat</keyword>
<dbReference type="RefSeq" id="XP_028886054.1">
    <property type="nucleotide sequence ID" value="XM_029022396.1"/>
</dbReference>
<dbReference type="Pfam" id="PF13925">
    <property type="entry name" value="Katanin_con80"/>
    <property type="match status" value="1"/>
</dbReference>
<dbReference type="Gene3D" id="2.130.10.10">
    <property type="entry name" value="YVTN repeat-like/Quinoprotein amine dehydrogenase"/>
    <property type="match status" value="2"/>
</dbReference>
<dbReference type="InterPro" id="IPR015943">
    <property type="entry name" value="WD40/YVTN_repeat-like_dom_sf"/>
</dbReference>
<evidence type="ECO:0000256" key="4">
    <source>
        <dbReference type="ARBA" id="ARBA00022737"/>
    </source>
</evidence>
<dbReference type="GeneID" id="39982176"/>
<dbReference type="InterPro" id="IPR019775">
    <property type="entry name" value="WD40_repeat_CS"/>
</dbReference>
<reference evidence="10 11" key="1">
    <citation type="submission" date="2017-03" db="EMBL/GenBank/DDBJ databases">
        <title>An alternative strategy for trypanosome survival in the mammalian bloodstream revealed through genome and transcriptome analysis of the ubiquitous bovine parasite Trypanosoma (Megatrypanum) theileri.</title>
        <authorList>
            <person name="Kelly S."/>
            <person name="Ivens A."/>
            <person name="Mott A."/>
            <person name="O'Neill E."/>
            <person name="Emms D."/>
            <person name="Macleod O."/>
            <person name="Voorheis P."/>
            <person name="Matthews J."/>
            <person name="Matthews K."/>
            <person name="Carrington M."/>
        </authorList>
    </citation>
    <scope>NUCLEOTIDE SEQUENCE [LARGE SCALE GENOMIC DNA]</scope>
    <source>
        <strain evidence="10">Edinburgh</strain>
    </source>
</reference>
<comment type="subcellular location">
    <subcellularLocation>
        <location evidence="1">Cytoplasm</location>
        <location evidence="1">Cytoskeleton</location>
    </subcellularLocation>
</comment>
<feature type="repeat" description="WD" evidence="7">
    <location>
        <begin position="177"/>
        <end position="218"/>
    </location>
</feature>
<evidence type="ECO:0000259" key="9">
    <source>
        <dbReference type="Pfam" id="PF13925"/>
    </source>
</evidence>
<dbReference type="Proteomes" id="UP000192257">
    <property type="component" value="Unassembled WGS sequence"/>
</dbReference>
<dbReference type="OrthoDB" id="10251605at2759"/>
<dbReference type="PANTHER" id="PTHR19845:SF0">
    <property type="entry name" value="KATANIN P80 WD40 REPEAT-CONTAINING SUBUNIT B1"/>
    <property type="match status" value="1"/>
</dbReference>
<dbReference type="PROSITE" id="PS50294">
    <property type="entry name" value="WD_REPEATS_REGION"/>
    <property type="match status" value="2"/>
</dbReference>
<dbReference type="PROSITE" id="PS00678">
    <property type="entry name" value="WD_REPEATS_1"/>
    <property type="match status" value="1"/>
</dbReference>
<dbReference type="SUPFAM" id="SSF50978">
    <property type="entry name" value="WD40 repeat-like"/>
    <property type="match status" value="1"/>
</dbReference>
<dbReference type="PROSITE" id="PS50082">
    <property type="entry name" value="WD_REPEATS_2"/>
    <property type="match status" value="4"/>
</dbReference>
<feature type="repeat" description="WD" evidence="7">
    <location>
        <begin position="135"/>
        <end position="176"/>
    </location>
</feature>
<evidence type="ECO:0000256" key="7">
    <source>
        <dbReference type="PROSITE-ProRule" id="PRU00221"/>
    </source>
</evidence>
<evidence type="ECO:0000256" key="3">
    <source>
        <dbReference type="ARBA" id="ARBA00022574"/>
    </source>
</evidence>
<dbReference type="AlphaFoldDB" id="A0A1X0P573"/>
<feature type="compositionally biased region" description="Polar residues" evidence="8">
    <location>
        <begin position="299"/>
        <end position="314"/>
    </location>
</feature>
<comment type="caution">
    <text evidence="10">The sequence shown here is derived from an EMBL/GenBank/DDBJ whole genome shotgun (WGS) entry which is preliminary data.</text>
</comment>
<feature type="region of interest" description="Disordered" evidence="8">
    <location>
        <begin position="299"/>
        <end position="359"/>
    </location>
</feature>
<evidence type="ECO:0000256" key="2">
    <source>
        <dbReference type="ARBA" id="ARBA00022490"/>
    </source>
</evidence>
<keyword evidence="11" id="KW-1185">Reference proteome</keyword>
<keyword evidence="2" id="KW-0963">Cytoplasm</keyword>
<feature type="domain" description="Katanin p80 subunit C-terminal" evidence="9">
    <location>
        <begin position="385"/>
        <end position="548"/>
    </location>
</feature>
<keyword evidence="3 7" id="KW-0853">WD repeat</keyword>
<dbReference type="SMART" id="SM00320">
    <property type="entry name" value="WD40"/>
    <property type="match status" value="4"/>
</dbReference>
<dbReference type="PANTHER" id="PTHR19845">
    <property type="entry name" value="KATANIN P80 SUBUNIT"/>
    <property type="match status" value="1"/>
</dbReference>
<proteinExistence type="predicted"/>
<dbReference type="CDD" id="cd00200">
    <property type="entry name" value="WD40"/>
    <property type="match status" value="1"/>
</dbReference>
<gene>
    <name evidence="10" type="ORF">TM35_000042020</name>
</gene>
<feature type="compositionally biased region" description="Basic and acidic residues" evidence="8">
    <location>
        <begin position="332"/>
        <end position="343"/>
    </location>
</feature>
<protein>
    <submittedName>
        <fullName evidence="10">Putative katanin</fullName>
    </submittedName>
</protein>
<keyword evidence="5" id="KW-0689">Ribosomal protein</keyword>
<sequence length="555" mass="62413">MMTTSALQLPCQLYSSRFSSDRAQQLVGLGGKDGAIYVYPFEEYTQIARLEGDASPLTSLVFDMHQRSVVGGSDRGKISLWDISTEKFIRSFGEGHKSTVTDMDYHRCTDFIATCSRDRSLRIWDTRKKSCLQSYKGASAALCATRFTPNGRWAVSGCAEGVIRLYDLVSGKELREFQAHNGAITSIHFHPEQYYMAVGSSDGSVSLWEMENFTKVFQSGQLDTPIDAVHLFGKKMLVAADHLLRVYDFGQMSDSTASSIESPWNIIGDLTYSSIHDEAWFVEFSGSTAHMGRLSLTQQKGAPQVASSTASSSLKQQQQQQIQKPRQQQPQEQEHRPIIESKNVKPLVPTSPPLQNQKNVCNTINPVDIVKNSYESPIDDLLSSSATMLSILQRRLTHIRVVRSLWVRDPKEALEYIKRLCVEESEIGVVTDFLVAMQNMRMKERIKINTLPDLLDILLYALKNEQESLLLNGLKVFGSMNSRFRAQMDEARRFAASFRNVDPGAQKSIMQQYHEVSLKFDDVALLVYELKDKKGAVGELAREVLNELPPVSKIL</sequence>
<dbReference type="VEuPathDB" id="TriTrypDB:TM35_000042020"/>
<evidence type="ECO:0000256" key="8">
    <source>
        <dbReference type="SAM" id="MobiDB-lite"/>
    </source>
</evidence>
<dbReference type="GO" id="GO:0005840">
    <property type="term" value="C:ribosome"/>
    <property type="evidence" value="ECO:0007669"/>
    <property type="project" value="UniProtKB-KW"/>
</dbReference>
<keyword evidence="5" id="KW-0687">Ribonucleoprotein</keyword>
<dbReference type="GO" id="GO:0007019">
    <property type="term" value="P:microtubule depolymerization"/>
    <property type="evidence" value="ECO:0007669"/>
    <property type="project" value="TreeGrafter"/>
</dbReference>
<feature type="compositionally biased region" description="Low complexity" evidence="8">
    <location>
        <begin position="315"/>
        <end position="331"/>
    </location>
</feature>
<dbReference type="EMBL" id="NBCO01000004">
    <property type="protein sequence ID" value="ORC91988.1"/>
    <property type="molecule type" value="Genomic_DNA"/>
</dbReference>
<organism evidence="10 11">
    <name type="scientific">Trypanosoma theileri</name>
    <dbReference type="NCBI Taxonomy" id="67003"/>
    <lineage>
        <taxon>Eukaryota</taxon>
        <taxon>Discoba</taxon>
        <taxon>Euglenozoa</taxon>
        <taxon>Kinetoplastea</taxon>
        <taxon>Metakinetoplastina</taxon>
        <taxon>Trypanosomatida</taxon>
        <taxon>Trypanosomatidae</taxon>
        <taxon>Trypanosoma</taxon>
    </lineage>
</organism>
<evidence type="ECO:0000313" key="10">
    <source>
        <dbReference type="EMBL" id="ORC91988.1"/>
    </source>
</evidence>
<dbReference type="InterPro" id="IPR036322">
    <property type="entry name" value="WD40_repeat_dom_sf"/>
</dbReference>
<evidence type="ECO:0000256" key="1">
    <source>
        <dbReference type="ARBA" id="ARBA00004245"/>
    </source>
</evidence>
<feature type="repeat" description="WD" evidence="7">
    <location>
        <begin position="50"/>
        <end position="91"/>
    </location>
</feature>
<dbReference type="InterPro" id="IPR028021">
    <property type="entry name" value="Katanin_C-terminal"/>
</dbReference>
<dbReference type="InterPro" id="IPR001680">
    <property type="entry name" value="WD40_rpt"/>
</dbReference>
<evidence type="ECO:0000313" key="11">
    <source>
        <dbReference type="Proteomes" id="UP000192257"/>
    </source>
</evidence>
<evidence type="ECO:0000256" key="6">
    <source>
        <dbReference type="ARBA" id="ARBA00023212"/>
    </source>
</evidence>
<dbReference type="GO" id="GO:0008017">
    <property type="term" value="F:microtubule binding"/>
    <property type="evidence" value="ECO:0007669"/>
    <property type="project" value="InterPro"/>
</dbReference>
<evidence type="ECO:0000256" key="5">
    <source>
        <dbReference type="ARBA" id="ARBA00022980"/>
    </source>
</evidence>
<feature type="repeat" description="WD" evidence="7">
    <location>
        <begin position="93"/>
        <end position="134"/>
    </location>
</feature>
<keyword evidence="6" id="KW-0206">Cytoskeleton</keyword>
<dbReference type="Pfam" id="PF00400">
    <property type="entry name" value="WD40"/>
    <property type="match status" value="3"/>
</dbReference>
<accession>A0A1X0P573</accession>
<name>A0A1X0P573_9TRYP</name>
<dbReference type="STRING" id="67003.A0A1X0P573"/>